<evidence type="ECO:0000313" key="3">
    <source>
        <dbReference type="EMBL" id="MET4569692.1"/>
    </source>
</evidence>
<dbReference type="InterPro" id="IPR021357">
    <property type="entry name" value="DUF2782"/>
</dbReference>
<protein>
    <recommendedName>
        <fullName evidence="5">DUF2782 domain-containing protein</fullName>
    </recommendedName>
</protein>
<comment type="caution">
    <text evidence="3">The sequence shown here is derived from an EMBL/GenBank/DDBJ whole genome shotgun (WGS) entry which is preliminary data.</text>
</comment>
<sequence length="188" mass="19850">MLRSPNEVAAMKTAALLVAASVLFTSSVLAQSAPSTNVPPPPGINDPGVQAVEPPAKPAAKPTATHRSAHAAPSSPAQPLNLKPQALPAMHDESSVQTSRDQPPPEVRIRQEGDNSIQEYSRNGRVYMVVITPKSGIAQTYMVDPQGRLVDEHGMKPVGPVMYKVLEWGKSRPSAEGSSEPAPADDGH</sequence>
<evidence type="ECO:0000256" key="2">
    <source>
        <dbReference type="SAM" id="SignalP"/>
    </source>
</evidence>
<keyword evidence="2" id="KW-0732">Signal</keyword>
<feature type="chain" id="PRO_5046278134" description="DUF2782 domain-containing protein" evidence="2">
    <location>
        <begin position="31"/>
        <end position="188"/>
    </location>
</feature>
<gene>
    <name evidence="3" type="ORF">ABIE04_002019</name>
</gene>
<evidence type="ECO:0008006" key="5">
    <source>
        <dbReference type="Google" id="ProtNLM"/>
    </source>
</evidence>
<accession>A0ABV2PXC4</accession>
<keyword evidence="4" id="KW-1185">Reference proteome</keyword>
<dbReference type="Pfam" id="PF11191">
    <property type="entry name" value="DUF2782"/>
    <property type="match status" value="1"/>
</dbReference>
<name>A0ABV2PXC4_9GAMM</name>
<evidence type="ECO:0000313" key="4">
    <source>
        <dbReference type="Proteomes" id="UP001549251"/>
    </source>
</evidence>
<feature type="compositionally biased region" description="Low complexity" evidence="1">
    <location>
        <begin position="58"/>
        <end position="77"/>
    </location>
</feature>
<dbReference type="Gene3D" id="2.20.130.30">
    <property type="entry name" value="Protein of unknown function DUF2782"/>
    <property type="match status" value="1"/>
</dbReference>
<feature type="signal peptide" evidence="2">
    <location>
        <begin position="1"/>
        <end position="30"/>
    </location>
</feature>
<dbReference type="Proteomes" id="UP001549251">
    <property type="component" value="Unassembled WGS sequence"/>
</dbReference>
<feature type="region of interest" description="Disordered" evidence="1">
    <location>
        <begin position="32"/>
        <end position="114"/>
    </location>
</feature>
<dbReference type="EMBL" id="JBEPSD010000001">
    <property type="protein sequence ID" value="MET4569692.1"/>
    <property type="molecule type" value="Genomic_DNA"/>
</dbReference>
<reference evidence="3 4" key="1">
    <citation type="submission" date="2024-06" db="EMBL/GenBank/DDBJ databases">
        <title>Sorghum-associated microbial communities from plants grown in Nebraska, USA.</title>
        <authorList>
            <person name="Schachtman D."/>
        </authorList>
    </citation>
    <scope>NUCLEOTIDE SEQUENCE [LARGE SCALE GENOMIC DNA]</scope>
    <source>
        <strain evidence="3 4">1757</strain>
    </source>
</reference>
<evidence type="ECO:0000256" key="1">
    <source>
        <dbReference type="SAM" id="MobiDB-lite"/>
    </source>
</evidence>
<proteinExistence type="predicted"/>
<organism evidence="3 4">
    <name type="scientific">Rhodanobacter soli</name>
    <dbReference type="NCBI Taxonomy" id="590609"/>
    <lineage>
        <taxon>Bacteria</taxon>
        <taxon>Pseudomonadati</taxon>
        <taxon>Pseudomonadota</taxon>
        <taxon>Gammaproteobacteria</taxon>
        <taxon>Lysobacterales</taxon>
        <taxon>Rhodanobacteraceae</taxon>
        <taxon>Rhodanobacter</taxon>
    </lineage>
</organism>